<evidence type="ECO:0000313" key="2">
    <source>
        <dbReference type="EMBL" id="MEL4304257.1"/>
    </source>
</evidence>
<feature type="domain" description="Double Cache" evidence="1">
    <location>
        <begin position="82"/>
        <end position="179"/>
    </location>
</feature>
<dbReference type="PROSITE" id="PS51257">
    <property type="entry name" value="PROKAR_LIPOPROTEIN"/>
    <property type="match status" value="1"/>
</dbReference>
<dbReference type="Proteomes" id="UP001396646">
    <property type="component" value="Unassembled WGS sequence"/>
</dbReference>
<dbReference type="RefSeq" id="WP_342125995.1">
    <property type="nucleotide sequence ID" value="NZ_JBCAUS010000001.1"/>
</dbReference>
<dbReference type="InterPro" id="IPR004010">
    <property type="entry name" value="Double_Cache_2"/>
</dbReference>
<protein>
    <submittedName>
        <fullName evidence="2">Cache domain-containing protein</fullName>
    </submittedName>
</protein>
<dbReference type="Gene3D" id="3.30.450.20">
    <property type="entry name" value="PAS domain"/>
    <property type="match status" value="1"/>
</dbReference>
<gene>
    <name evidence="2" type="ORF">WOA13_00195</name>
</gene>
<accession>A0ABU9KRK9</accession>
<proteinExistence type="predicted"/>
<comment type="caution">
    <text evidence="2">The sequence shown here is derived from an EMBL/GenBank/DDBJ whole genome shotgun (WGS) entry which is preliminary data.</text>
</comment>
<dbReference type="Pfam" id="PF08269">
    <property type="entry name" value="dCache_2"/>
    <property type="match status" value="1"/>
</dbReference>
<name>A0ABU9KRK9_9EURY</name>
<sequence length="179" mass="20208">MSDLKAIIYILFTAVLLLTVAGCVQSDDTSASEQEGQAVDEEQFALSSEEEYTLSRVNAAIDLIQEKGELAFPEFREADSEWFHDDFYIFIWRTDGMRVVYPPDLSGEGQDMSKLVDFNDKSIGQIFIDTALSEEGEGWVDYYWPKPGESEASMKHTFIKMTSIGNETYLVGSGFYVDE</sequence>
<keyword evidence="3" id="KW-1185">Reference proteome</keyword>
<dbReference type="EMBL" id="JBCAUS010000001">
    <property type="protein sequence ID" value="MEL4304257.1"/>
    <property type="molecule type" value="Genomic_DNA"/>
</dbReference>
<reference evidence="2 3" key="1">
    <citation type="submission" date="2024-04" db="EMBL/GenBank/DDBJ databases">
        <title>Methanococcoides sp. LMO-2.</title>
        <authorList>
            <person name="Liang L."/>
        </authorList>
    </citation>
    <scope>NUCLEOTIDE SEQUENCE [LARGE SCALE GENOMIC DNA]</scope>
    <source>
        <strain evidence="2 3">LMO-2</strain>
    </source>
</reference>
<evidence type="ECO:0000313" key="3">
    <source>
        <dbReference type="Proteomes" id="UP001396646"/>
    </source>
</evidence>
<evidence type="ECO:0000259" key="1">
    <source>
        <dbReference type="Pfam" id="PF08269"/>
    </source>
</evidence>
<organism evidence="2 3">
    <name type="scientific">Methanococcoides cohabitans</name>
    <dbReference type="NCBI Taxonomy" id="3136559"/>
    <lineage>
        <taxon>Archaea</taxon>
        <taxon>Methanobacteriati</taxon>
        <taxon>Methanobacteriota</taxon>
        <taxon>Stenosarchaea group</taxon>
        <taxon>Methanomicrobia</taxon>
        <taxon>Methanosarcinales</taxon>
        <taxon>Methanosarcinaceae</taxon>
        <taxon>Methanococcoides</taxon>
    </lineage>
</organism>